<feature type="compositionally biased region" description="Low complexity" evidence="1">
    <location>
        <begin position="268"/>
        <end position="280"/>
    </location>
</feature>
<organism evidence="3 4">
    <name type="scientific">Microbacterium allomyrinae</name>
    <dbReference type="NCBI Taxonomy" id="2830666"/>
    <lineage>
        <taxon>Bacteria</taxon>
        <taxon>Bacillati</taxon>
        <taxon>Actinomycetota</taxon>
        <taxon>Actinomycetes</taxon>
        <taxon>Micrococcales</taxon>
        <taxon>Microbacteriaceae</taxon>
        <taxon>Microbacterium</taxon>
    </lineage>
</organism>
<evidence type="ECO:0000256" key="2">
    <source>
        <dbReference type="SAM" id="Phobius"/>
    </source>
</evidence>
<protein>
    <submittedName>
        <fullName evidence="3">Uncharacterized protein</fullName>
    </submittedName>
</protein>
<accession>A0A9X1S4C6</accession>
<keyword evidence="4" id="KW-1185">Reference proteome</keyword>
<sequence length="342" mass="36438">MQPIFEFIGNYWWLAFPLIGVMGALGSAWERNARGRHKRRIEIMHAKAELKAAQAAARGKAVPAASLPPMTGPLPTTPSLSQGVTDAVATGMAGSTTNSASQRVSQLERLFAAHDAVTARWLEYELDVAKIIAFPAMSDGRQPLTAGFLKAKRIADGLRPASAKARLSKDQLTEYRNAVADFEVAFDVAERDARRLKDSSFTEGERKRLDTAKQLLTVAIDQAATPAERQLAYRRVREELDGLISISDEAIEVLENKVMLEITPGPPASGSGTAPSASVNPTPPAASAPADSAPADPLTMPAAPQHPGTTPPPPPKNATWPVPARGTGDTAPGRVVHPKPHH</sequence>
<feature type="compositionally biased region" description="Low complexity" evidence="1">
    <location>
        <begin position="287"/>
        <end position="308"/>
    </location>
</feature>
<evidence type="ECO:0000256" key="1">
    <source>
        <dbReference type="SAM" id="MobiDB-lite"/>
    </source>
</evidence>
<gene>
    <name evidence="3" type="ORF">KEC57_11820</name>
</gene>
<feature type="transmembrane region" description="Helical" evidence="2">
    <location>
        <begin position="12"/>
        <end position="29"/>
    </location>
</feature>
<dbReference type="RefSeq" id="WP_229384817.1">
    <property type="nucleotide sequence ID" value="NZ_JAGTTN010000003.1"/>
</dbReference>
<dbReference type="Proteomes" id="UP001139354">
    <property type="component" value="Unassembled WGS sequence"/>
</dbReference>
<keyword evidence="2" id="KW-1133">Transmembrane helix</keyword>
<keyword evidence="2" id="KW-0812">Transmembrane</keyword>
<evidence type="ECO:0000313" key="4">
    <source>
        <dbReference type="Proteomes" id="UP001139354"/>
    </source>
</evidence>
<feature type="region of interest" description="Disordered" evidence="1">
    <location>
        <begin position="264"/>
        <end position="342"/>
    </location>
</feature>
<name>A0A9X1S4C6_9MICO</name>
<evidence type="ECO:0000313" key="3">
    <source>
        <dbReference type="EMBL" id="MCC2032865.1"/>
    </source>
</evidence>
<dbReference type="AlphaFoldDB" id="A0A9X1S4C6"/>
<proteinExistence type="predicted"/>
<dbReference type="EMBL" id="JAGTTN010000003">
    <property type="protein sequence ID" value="MCC2032865.1"/>
    <property type="molecule type" value="Genomic_DNA"/>
</dbReference>
<reference evidence="3" key="1">
    <citation type="submission" date="2021-04" db="EMBL/GenBank/DDBJ databases">
        <title>Microbacterium tenobrionis sp. nov. and Microbacterium allomyrinae sp. nov., isolated from larvae of Tenobrio molitor and Allomyrina dichotoma, respectively.</title>
        <authorList>
            <person name="Lee S.D."/>
        </authorList>
    </citation>
    <scope>NUCLEOTIDE SEQUENCE</scope>
    <source>
        <strain evidence="3">BWT-G7</strain>
    </source>
</reference>
<comment type="caution">
    <text evidence="3">The sequence shown here is derived from an EMBL/GenBank/DDBJ whole genome shotgun (WGS) entry which is preliminary data.</text>
</comment>
<keyword evidence="2" id="KW-0472">Membrane</keyword>